<evidence type="ECO:0000256" key="9">
    <source>
        <dbReference type="SAM" id="Phobius"/>
    </source>
</evidence>
<evidence type="ECO:0000256" key="7">
    <source>
        <dbReference type="ARBA" id="ARBA00023136"/>
    </source>
</evidence>
<feature type="domain" description="Major facilitator superfamily (MFS) profile" evidence="10">
    <location>
        <begin position="44"/>
        <end position="502"/>
    </location>
</feature>
<comment type="subcellular location">
    <subcellularLocation>
        <location evidence="1">Cell membrane</location>
        <topology evidence="1">Multi-pass membrane protein</topology>
    </subcellularLocation>
</comment>
<feature type="transmembrane region" description="Helical" evidence="9">
    <location>
        <begin position="362"/>
        <end position="382"/>
    </location>
</feature>
<keyword evidence="3" id="KW-0813">Transport</keyword>
<dbReference type="RefSeq" id="WP_378283643.1">
    <property type="nucleotide sequence ID" value="NZ_JBHSON010000027.1"/>
</dbReference>
<dbReference type="InterPro" id="IPR036259">
    <property type="entry name" value="MFS_trans_sf"/>
</dbReference>
<reference evidence="12" key="1">
    <citation type="journal article" date="2019" name="Int. J. Syst. Evol. Microbiol.">
        <title>The Global Catalogue of Microorganisms (GCM) 10K type strain sequencing project: providing services to taxonomists for standard genome sequencing and annotation.</title>
        <authorList>
            <consortium name="The Broad Institute Genomics Platform"/>
            <consortium name="The Broad Institute Genome Sequencing Center for Infectious Disease"/>
            <person name="Wu L."/>
            <person name="Ma J."/>
        </authorList>
    </citation>
    <scope>NUCLEOTIDE SEQUENCE [LARGE SCALE GENOMIC DNA]</scope>
    <source>
        <strain evidence="12">KCTC 42087</strain>
    </source>
</reference>
<dbReference type="Gene3D" id="1.20.1250.20">
    <property type="entry name" value="MFS general substrate transporter like domains"/>
    <property type="match status" value="1"/>
</dbReference>
<dbReference type="EMBL" id="JBHSON010000027">
    <property type="protein sequence ID" value="MFC5748009.1"/>
    <property type="molecule type" value="Genomic_DNA"/>
</dbReference>
<dbReference type="CDD" id="cd17321">
    <property type="entry name" value="MFS_MMR_MDR_like"/>
    <property type="match status" value="1"/>
</dbReference>
<feature type="compositionally biased region" description="Basic and acidic residues" evidence="8">
    <location>
        <begin position="508"/>
        <end position="521"/>
    </location>
</feature>
<evidence type="ECO:0000256" key="3">
    <source>
        <dbReference type="ARBA" id="ARBA00022448"/>
    </source>
</evidence>
<evidence type="ECO:0000256" key="6">
    <source>
        <dbReference type="ARBA" id="ARBA00022989"/>
    </source>
</evidence>
<comment type="caution">
    <text evidence="11">The sequence shown here is derived from an EMBL/GenBank/DDBJ whole genome shotgun (WGS) entry which is preliminary data.</text>
</comment>
<comment type="similarity">
    <text evidence="2">Belongs to the major facilitator superfamily. EmrB family.</text>
</comment>
<dbReference type="PANTHER" id="PTHR42718:SF9">
    <property type="entry name" value="MAJOR FACILITATOR SUPERFAMILY MULTIDRUG TRANSPORTER MFSC"/>
    <property type="match status" value="1"/>
</dbReference>
<dbReference type="InterPro" id="IPR011701">
    <property type="entry name" value="MFS"/>
</dbReference>
<evidence type="ECO:0000256" key="4">
    <source>
        <dbReference type="ARBA" id="ARBA00022475"/>
    </source>
</evidence>
<name>A0ABW0ZXG4_9ACTN</name>
<protein>
    <submittedName>
        <fullName evidence="11">DHA2 family efflux MFS transporter permease subunit</fullName>
    </submittedName>
</protein>
<feature type="transmembrane region" description="Helical" evidence="9">
    <location>
        <begin position="260"/>
        <end position="277"/>
    </location>
</feature>
<dbReference type="PROSITE" id="PS50850">
    <property type="entry name" value="MFS"/>
    <property type="match status" value="1"/>
</dbReference>
<organism evidence="11 12">
    <name type="scientific">Actinomadura rugatobispora</name>
    <dbReference type="NCBI Taxonomy" id="1994"/>
    <lineage>
        <taxon>Bacteria</taxon>
        <taxon>Bacillati</taxon>
        <taxon>Actinomycetota</taxon>
        <taxon>Actinomycetes</taxon>
        <taxon>Streptosporangiales</taxon>
        <taxon>Thermomonosporaceae</taxon>
        <taxon>Actinomadura</taxon>
    </lineage>
</organism>
<gene>
    <name evidence="11" type="ORF">ACFPZN_20460</name>
</gene>
<dbReference type="PANTHER" id="PTHR42718">
    <property type="entry name" value="MAJOR FACILITATOR SUPERFAMILY MULTIDRUG TRANSPORTER MFSC"/>
    <property type="match status" value="1"/>
</dbReference>
<dbReference type="Pfam" id="PF07690">
    <property type="entry name" value="MFS_1"/>
    <property type="match status" value="2"/>
</dbReference>
<dbReference type="NCBIfam" id="TIGR00711">
    <property type="entry name" value="efflux_EmrB"/>
    <property type="match status" value="1"/>
</dbReference>
<dbReference type="InterPro" id="IPR004638">
    <property type="entry name" value="EmrB-like"/>
</dbReference>
<feature type="transmembrane region" description="Helical" evidence="9">
    <location>
        <begin position="110"/>
        <end position="129"/>
    </location>
</feature>
<feature type="region of interest" description="Disordered" evidence="8">
    <location>
        <begin position="508"/>
        <end position="533"/>
    </location>
</feature>
<feature type="transmembrane region" description="Helical" evidence="9">
    <location>
        <begin position="479"/>
        <end position="499"/>
    </location>
</feature>
<evidence type="ECO:0000313" key="12">
    <source>
        <dbReference type="Proteomes" id="UP001596074"/>
    </source>
</evidence>
<keyword evidence="5 9" id="KW-0812">Transmembrane</keyword>
<evidence type="ECO:0000256" key="2">
    <source>
        <dbReference type="ARBA" id="ARBA00008537"/>
    </source>
</evidence>
<evidence type="ECO:0000256" key="8">
    <source>
        <dbReference type="SAM" id="MobiDB-lite"/>
    </source>
</evidence>
<dbReference type="Gene3D" id="1.20.1720.10">
    <property type="entry name" value="Multidrug resistance protein D"/>
    <property type="match status" value="1"/>
</dbReference>
<keyword evidence="7 9" id="KW-0472">Membrane</keyword>
<dbReference type="PRINTS" id="PR01036">
    <property type="entry name" value="TCRTETB"/>
</dbReference>
<sequence length="533" mass="54493">MRRAKRRGGGTEAPPSGTGDGAGTPGKPETSGTPGAPVRNPWRVLSAVSLGTVLLVVNISTLNIALPVVVRHFDASASAAGWLLLAFMLTQTSLLVVFGRMADVFGRRGTYLCGLAAFTVASLLAGFAPNVETLIALRVLQGVGGAVLLANGTAVIAWAFGPARLSQGLGVYLGVLGAAPLLGPSIGGYLAGSAGWQWVFWFNVPLGALALGWAFLSLPRMPRGAREPIDVLGAVLLTGWLGALVIALSEAGSRGWNGPATIAGAVVCALLFPLFVIRQRRIRHPLVDLALFGDRGFTVGSLAALFNTLARFGTLLLLALFLQAISGMTPAQAGLAVLPGPLAGMVAAPVGGFLGRRVAPRTLAVAGSLITSAGLAMMLPLLSGHTPYWLVALCLALVSIGSGVFTTGNTAAILATVPTERLGIVNGLRMSLVNVGNVLSAALCLALAASALARDDRHLLYQGAAAGLSRDSIGDLVAGYQRAFTLLLVASLICTFASLSNRLVRVRDGGKAGNGPEEKAPRGKSCAAEKGAP</sequence>
<evidence type="ECO:0000313" key="11">
    <source>
        <dbReference type="EMBL" id="MFC5748009.1"/>
    </source>
</evidence>
<feature type="transmembrane region" description="Helical" evidence="9">
    <location>
        <begin position="333"/>
        <end position="355"/>
    </location>
</feature>
<feature type="transmembrane region" description="Helical" evidence="9">
    <location>
        <begin position="171"/>
        <end position="192"/>
    </location>
</feature>
<accession>A0ABW0ZXG4</accession>
<feature type="transmembrane region" description="Helical" evidence="9">
    <location>
        <begin position="297"/>
        <end position="321"/>
    </location>
</feature>
<dbReference type="Proteomes" id="UP001596074">
    <property type="component" value="Unassembled WGS sequence"/>
</dbReference>
<dbReference type="InterPro" id="IPR020846">
    <property type="entry name" value="MFS_dom"/>
</dbReference>
<keyword evidence="6 9" id="KW-1133">Transmembrane helix</keyword>
<proteinExistence type="inferred from homology"/>
<evidence type="ECO:0000256" key="5">
    <source>
        <dbReference type="ARBA" id="ARBA00022692"/>
    </source>
</evidence>
<feature type="transmembrane region" description="Helical" evidence="9">
    <location>
        <begin position="135"/>
        <end position="159"/>
    </location>
</feature>
<evidence type="ECO:0000259" key="10">
    <source>
        <dbReference type="PROSITE" id="PS50850"/>
    </source>
</evidence>
<feature type="region of interest" description="Disordered" evidence="8">
    <location>
        <begin position="1"/>
        <end position="38"/>
    </location>
</feature>
<keyword evidence="12" id="KW-1185">Reference proteome</keyword>
<dbReference type="SUPFAM" id="SSF103473">
    <property type="entry name" value="MFS general substrate transporter"/>
    <property type="match status" value="1"/>
</dbReference>
<feature type="transmembrane region" description="Helical" evidence="9">
    <location>
        <begin position="228"/>
        <end position="248"/>
    </location>
</feature>
<feature type="transmembrane region" description="Helical" evidence="9">
    <location>
        <begin position="198"/>
        <end position="216"/>
    </location>
</feature>
<feature type="transmembrane region" description="Helical" evidence="9">
    <location>
        <begin position="78"/>
        <end position="98"/>
    </location>
</feature>
<evidence type="ECO:0000256" key="1">
    <source>
        <dbReference type="ARBA" id="ARBA00004651"/>
    </source>
</evidence>
<feature type="transmembrane region" description="Helical" evidence="9">
    <location>
        <begin position="435"/>
        <end position="453"/>
    </location>
</feature>
<keyword evidence="4" id="KW-1003">Cell membrane</keyword>
<feature type="transmembrane region" description="Helical" evidence="9">
    <location>
        <begin position="388"/>
        <end position="414"/>
    </location>
</feature>
<feature type="transmembrane region" description="Helical" evidence="9">
    <location>
        <begin position="44"/>
        <end position="66"/>
    </location>
</feature>